<proteinExistence type="predicted"/>
<gene>
    <name evidence="1" type="ORF">S03H2_22573</name>
</gene>
<evidence type="ECO:0000313" key="1">
    <source>
        <dbReference type="EMBL" id="GAH38009.1"/>
    </source>
</evidence>
<protein>
    <submittedName>
        <fullName evidence="1">Uncharacterized protein</fullName>
    </submittedName>
</protein>
<dbReference type="AlphaFoldDB" id="X1G8X7"/>
<reference evidence="1" key="1">
    <citation type="journal article" date="2014" name="Front. Microbiol.">
        <title>High frequency of phylogenetically diverse reductive dehalogenase-homologous genes in deep subseafloor sedimentary metagenomes.</title>
        <authorList>
            <person name="Kawai M."/>
            <person name="Futagami T."/>
            <person name="Toyoda A."/>
            <person name="Takaki Y."/>
            <person name="Nishi S."/>
            <person name="Hori S."/>
            <person name="Arai W."/>
            <person name="Tsubouchi T."/>
            <person name="Morono Y."/>
            <person name="Uchiyama I."/>
            <person name="Ito T."/>
            <person name="Fujiyama A."/>
            <person name="Inagaki F."/>
            <person name="Takami H."/>
        </authorList>
    </citation>
    <scope>NUCLEOTIDE SEQUENCE</scope>
    <source>
        <strain evidence="1">Expedition CK06-06</strain>
    </source>
</reference>
<name>X1G8X7_9ZZZZ</name>
<accession>X1G8X7</accession>
<dbReference type="EMBL" id="BARU01012178">
    <property type="protein sequence ID" value="GAH38009.1"/>
    <property type="molecule type" value="Genomic_DNA"/>
</dbReference>
<organism evidence="1">
    <name type="scientific">marine sediment metagenome</name>
    <dbReference type="NCBI Taxonomy" id="412755"/>
    <lineage>
        <taxon>unclassified sequences</taxon>
        <taxon>metagenomes</taxon>
        <taxon>ecological metagenomes</taxon>
    </lineage>
</organism>
<sequence>MMREQKTIEKEWPLSKLLVTNCDYKMLFYKAGKHGLYVQSIKPIPIAHEKRPLGVQYNFHDTKMPHIVTVRSADPFAPARFVQAERSFRAAKIFKHGLYFPSLEQKYIIGLVCEVTKNMLHLKPGSVFRIKCDNHELRDLFYEKAVDINGTDNLNCRFELPSSPEQGVAVAALVYRILYSIGIIRVEVEF</sequence>
<comment type="caution">
    <text evidence="1">The sequence shown here is derived from an EMBL/GenBank/DDBJ whole genome shotgun (WGS) entry which is preliminary data.</text>
</comment>